<dbReference type="PROSITE" id="PS50885">
    <property type="entry name" value="HAMP"/>
    <property type="match status" value="1"/>
</dbReference>
<sequence>MAFRLGLRGKLLLALIVSALLTLLLAGVLGWQAVDSIRTHLGDAYARNFTLLNRERIVAPVSRELALSLRLAHSEVTRRWLLDEDDTALRSIAFKEAEGYREDFRDHSYFVISARSNQYYFNDSKSTFSSAPRYRLNPASSNDGWFFGTMRNTTDFNINVDHDVKLGLTKIWFNVIVKNGKEAIGLAGTGLDLSTFLKDFVGTHERGVTAMVVDAHGAIQAHPDGSRIALNSAVKQAGNDQSLYGLLSRPQDAAAAETALTQAAAHPSDAVLFSAMLQGKPQRFAVAWLPELKWYVVTAVDLDAAQVIDDQLLLPVAIAAMLLFVGAVALFVYTVNRLLIRPLLQLEQSARTISSGDYAVALPPARHDEIGALTNAFGSMVSKIQRHTEELESTVRLRTAELVQANQQMAAAHKKISDSITYASLIQRAILPEQALSSTLGPAQAVLWQPRDTVGGDFYVFRAYADGYLIGVVDCAGHGVPGAIMTMLSTSALDQALVEADVRNPAAVLTRLDAIVRGKQLDERNGMIATSMDCALAWVSANADSVTFCGAHLPLYYHDGSTVQVLAGNRRAIGERQPGEYTNTRLDGLRATFYLTTDGLLDQAGGERGYGFGNTRFADMINMHAGLPLAEQVGAFAATLADYQGTHAQRDDITLVCFRPA</sequence>
<dbReference type="GO" id="GO:0007165">
    <property type="term" value="P:signal transduction"/>
    <property type="evidence" value="ECO:0007669"/>
    <property type="project" value="InterPro"/>
</dbReference>
<name>A0A1W1X5D0_9NEIS</name>
<dbReference type="NCBIfam" id="NF038263">
    <property type="entry name" value="prot_phos_SiaA"/>
    <property type="match status" value="1"/>
</dbReference>
<dbReference type="OrthoDB" id="5496380at2"/>
<feature type="domain" description="HAMP" evidence="3">
    <location>
        <begin position="337"/>
        <end position="389"/>
    </location>
</feature>
<dbReference type="Gene3D" id="3.60.40.10">
    <property type="entry name" value="PPM-type phosphatase domain"/>
    <property type="match status" value="1"/>
</dbReference>
<protein>
    <submittedName>
        <fullName evidence="4">Serine phosphatase RsbU, regulator of sigma subunit</fullName>
    </submittedName>
</protein>
<keyword evidence="5" id="KW-1185">Reference proteome</keyword>
<dbReference type="STRING" id="1121001.SAMN02745857_00650"/>
<dbReference type="EMBL" id="FWXD01000003">
    <property type="protein sequence ID" value="SMC19154.1"/>
    <property type="molecule type" value="Genomic_DNA"/>
</dbReference>
<dbReference type="InterPro" id="IPR003660">
    <property type="entry name" value="HAMP_dom"/>
</dbReference>
<keyword evidence="2" id="KW-0812">Transmembrane</keyword>
<gene>
    <name evidence="4" type="ORF">SAMN02745857_00650</name>
</gene>
<reference evidence="4 5" key="1">
    <citation type="submission" date="2017-04" db="EMBL/GenBank/DDBJ databases">
        <authorList>
            <person name="Afonso C.L."/>
            <person name="Miller P.J."/>
            <person name="Scott M.A."/>
            <person name="Spackman E."/>
            <person name="Goraichik I."/>
            <person name="Dimitrov K.M."/>
            <person name="Suarez D.L."/>
            <person name="Swayne D.E."/>
        </authorList>
    </citation>
    <scope>NUCLEOTIDE SEQUENCE [LARGE SCALE GENOMIC DNA]</scope>
    <source>
        <strain evidence="4 5">DSM 23236</strain>
    </source>
</reference>
<dbReference type="Gene3D" id="3.30.450.20">
    <property type="entry name" value="PAS domain"/>
    <property type="match status" value="1"/>
</dbReference>
<dbReference type="AlphaFoldDB" id="A0A1W1X5D0"/>
<evidence type="ECO:0000313" key="4">
    <source>
        <dbReference type="EMBL" id="SMC19154.1"/>
    </source>
</evidence>
<dbReference type="InterPro" id="IPR052016">
    <property type="entry name" value="Bact_Sigma-Reg"/>
</dbReference>
<dbReference type="PANTHER" id="PTHR43156:SF9">
    <property type="entry name" value="HAMP DOMAIN-CONTAINING PROTEIN"/>
    <property type="match status" value="1"/>
</dbReference>
<keyword evidence="2" id="KW-1133">Transmembrane helix</keyword>
<dbReference type="CDD" id="cd06225">
    <property type="entry name" value="HAMP"/>
    <property type="match status" value="1"/>
</dbReference>
<dbReference type="Pfam" id="PF07228">
    <property type="entry name" value="SpoIIE"/>
    <property type="match status" value="1"/>
</dbReference>
<proteinExistence type="predicted"/>
<feature type="transmembrane region" description="Helical" evidence="2">
    <location>
        <begin position="312"/>
        <end position="335"/>
    </location>
</feature>
<accession>A0A1W1X5D0</accession>
<dbReference type="SMART" id="SM00331">
    <property type="entry name" value="PP2C_SIG"/>
    <property type="match status" value="1"/>
</dbReference>
<keyword evidence="1" id="KW-0378">Hydrolase</keyword>
<evidence type="ECO:0000256" key="2">
    <source>
        <dbReference type="SAM" id="Phobius"/>
    </source>
</evidence>
<evidence type="ECO:0000259" key="3">
    <source>
        <dbReference type="PROSITE" id="PS50885"/>
    </source>
</evidence>
<dbReference type="PANTHER" id="PTHR43156">
    <property type="entry name" value="STAGE II SPORULATION PROTEIN E-RELATED"/>
    <property type="match status" value="1"/>
</dbReference>
<keyword evidence="2" id="KW-0472">Membrane</keyword>
<dbReference type="Pfam" id="PF00672">
    <property type="entry name" value="HAMP"/>
    <property type="match status" value="1"/>
</dbReference>
<dbReference type="InterPro" id="IPR036457">
    <property type="entry name" value="PPM-type-like_dom_sf"/>
</dbReference>
<organism evidence="4 5">
    <name type="scientific">Andreprevotia lacus DSM 23236</name>
    <dbReference type="NCBI Taxonomy" id="1121001"/>
    <lineage>
        <taxon>Bacteria</taxon>
        <taxon>Pseudomonadati</taxon>
        <taxon>Pseudomonadota</taxon>
        <taxon>Betaproteobacteria</taxon>
        <taxon>Neisseriales</taxon>
        <taxon>Chitinibacteraceae</taxon>
        <taxon>Andreprevotia</taxon>
    </lineage>
</organism>
<dbReference type="GO" id="GO:0016020">
    <property type="term" value="C:membrane"/>
    <property type="evidence" value="ECO:0007669"/>
    <property type="project" value="InterPro"/>
</dbReference>
<dbReference type="SMART" id="SM00304">
    <property type="entry name" value="HAMP"/>
    <property type="match status" value="1"/>
</dbReference>
<dbReference type="RefSeq" id="WP_084089115.1">
    <property type="nucleotide sequence ID" value="NZ_FWXD01000003.1"/>
</dbReference>
<evidence type="ECO:0000256" key="1">
    <source>
        <dbReference type="ARBA" id="ARBA00022801"/>
    </source>
</evidence>
<dbReference type="Proteomes" id="UP000192761">
    <property type="component" value="Unassembled WGS sequence"/>
</dbReference>
<dbReference type="SUPFAM" id="SSF158472">
    <property type="entry name" value="HAMP domain-like"/>
    <property type="match status" value="1"/>
</dbReference>
<evidence type="ECO:0000313" key="5">
    <source>
        <dbReference type="Proteomes" id="UP000192761"/>
    </source>
</evidence>
<dbReference type="Gene3D" id="6.10.340.10">
    <property type="match status" value="1"/>
</dbReference>
<dbReference type="GO" id="GO:0016791">
    <property type="term" value="F:phosphatase activity"/>
    <property type="evidence" value="ECO:0007669"/>
    <property type="project" value="TreeGrafter"/>
</dbReference>
<dbReference type="InterPro" id="IPR001932">
    <property type="entry name" value="PPM-type_phosphatase-like_dom"/>
</dbReference>